<name>A0A915L693_ROMCU</name>
<dbReference type="WBParaSite" id="nRc.2.0.1.t46539-RA">
    <property type="protein sequence ID" value="nRc.2.0.1.t46539-RA"/>
    <property type="gene ID" value="nRc.2.0.1.g46539"/>
</dbReference>
<sequence>MYKIGDNRQLSPTIGDCRQQWLTVSDKNSMIFSLTTGESDARWNTNIKQNRCVLRWKYAILRWKWKRPHQTCDGKVPSDAYNMGRQALTHDYSRKLKKYTKYIS</sequence>
<protein>
    <submittedName>
        <fullName evidence="2">Uncharacterized protein</fullName>
    </submittedName>
</protein>
<keyword evidence="1" id="KW-1185">Reference proteome</keyword>
<dbReference type="AlphaFoldDB" id="A0A915L693"/>
<dbReference type="Proteomes" id="UP000887565">
    <property type="component" value="Unplaced"/>
</dbReference>
<organism evidence="1 2">
    <name type="scientific">Romanomermis culicivorax</name>
    <name type="common">Nematode worm</name>
    <dbReference type="NCBI Taxonomy" id="13658"/>
    <lineage>
        <taxon>Eukaryota</taxon>
        <taxon>Metazoa</taxon>
        <taxon>Ecdysozoa</taxon>
        <taxon>Nematoda</taxon>
        <taxon>Enoplea</taxon>
        <taxon>Dorylaimia</taxon>
        <taxon>Mermithida</taxon>
        <taxon>Mermithoidea</taxon>
        <taxon>Mermithidae</taxon>
        <taxon>Romanomermis</taxon>
    </lineage>
</organism>
<evidence type="ECO:0000313" key="1">
    <source>
        <dbReference type="Proteomes" id="UP000887565"/>
    </source>
</evidence>
<accession>A0A915L693</accession>
<evidence type="ECO:0000313" key="2">
    <source>
        <dbReference type="WBParaSite" id="nRc.2.0.1.t46539-RA"/>
    </source>
</evidence>
<reference evidence="2" key="1">
    <citation type="submission" date="2022-11" db="UniProtKB">
        <authorList>
            <consortium name="WormBaseParasite"/>
        </authorList>
    </citation>
    <scope>IDENTIFICATION</scope>
</reference>
<proteinExistence type="predicted"/>